<dbReference type="OrthoDB" id="9787072at2"/>
<evidence type="ECO:0000256" key="2">
    <source>
        <dbReference type="ARBA" id="ARBA00022516"/>
    </source>
</evidence>
<keyword evidence="7" id="KW-1185">Reference proteome</keyword>
<keyword evidence="5" id="KW-0012">Acyltransferase</keyword>
<name>A0A7I9UYW7_9ACTN</name>
<gene>
    <name evidence="6" type="ORF">nbrc107697_24070</name>
</gene>
<keyword evidence="4" id="KW-0443">Lipid metabolism</keyword>
<dbReference type="PANTHER" id="PTHR37323">
    <property type="entry name" value="GCN5-RELATED N-ACETYLTRANSFERASE"/>
    <property type="match status" value="1"/>
</dbReference>
<dbReference type="PANTHER" id="PTHR37323:SF1">
    <property type="entry name" value="L-ORNITHINE N(ALPHA)-ACYLTRANSFERASE"/>
    <property type="match status" value="1"/>
</dbReference>
<dbReference type="EMBL" id="BJOU01000002">
    <property type="protein sequence ID" value="GED98368.1"/>
    <property type="molecule type" value="Genomic_DNA"/>
</dbReference>
<dbReference type="SUPFAM" id="SSF55729">
    <property type="entry name" value="Acyl-CoA N-acyltransferases (Nat)"/>
    <property type="match status" value="1"/>
</dbReference>
<dbReference type="GO" id="GO:0006629">
    <property type="term" value="P:lipid metabolic process"/>
    <property type="evidence" value="ECO:0007669"/>
    <property type="project" value="UniProtKB-KW"/>
</dbReference>
<keyword evidence="3 6" id="KW-0808">Transferase</keyword>
<dbReference type="InterPro" id="IPR052351">
    <property type="entry name" value="Ornithine_N-alpha-AT"/>
</dbReference>
<evidence type="ECO:0000256" key="4">
    <source>
        <dbReference type="ARBA" id="ARBA00023098"/>
    </source>
</evidence>
<comment type="caution">
    <text evidence="6">The sequence shown here is derived from an EMBL/GenBank/DDBJ whole genome shotgun (WGS) entry which is preliminary data.</text>
</comment>
<sequence>MGAMTTVINQPPISLEPRPAVNPLPAVPSNRRLFSGGGFSVWLSTEPDDIADAQRLRYDVFSAEPGFSSTIGDPTTRLDADHFDAFCDHLLVRDEATGELVGCARLLSPVRAIAAGGWYSDGEFDLGELAPIASRTVEMGRAAVAVGQRNGSVTALMWAAVLAYVEESGHNYLMGCVSVPLSTPGADRGSALRGIRDELRNRHRAPFQVFPHGGSIVDGVRLDDIEPPARLVVPPLLRGYLRLGARVCGEPAIDPVFDCGDFLTVLSSDAADSRYRRRLTDTVRRLSEQAA</sequence>
<evidence type="ECO:0000313" key="7">
    <source>
        <dbReference type="Proteomes" id="UP000444980"/>
    </source>
</evidence>
<evidence type="ECO:0000256" key="3">
    <source>
        <dbReference type="ARBA" id="ARBA00022679"/>
    </source>
</evidence>
<dbReference type="AlphaFoldDB" id="A0A7I9UYW7"/>
<dbReference type="Gene3D" id="3.40.630.30">
    <property type="match status" value="1"/>
</dbReference>
<dbReference type="GO" id="GO:0016746">
    <property type="term" value="F:acyltransferase activity"/>
    <property type="evidence" value="ECO:0007669"/>
    <property type="project" value="UniProtKB-KW"/>
</dbReference>
<dbReference type="Pfam" id="PF13444">
    <property type="entry name" value="Acetyltransf_5"/>
    <property type="match status" value="1"/>
</dbReference>
<dbReference type="Proteomes" id="UP000444980">
    <property type="component" value="Unassembled WGS sequence"/>
</dbReference>
<evidence type="ECO:0000256" key="5">
    <source>
        <dbReference type="ARBA" id="ARBA00023315"/>
    </source>
</evidence>
<organism evidence="6 7">
    <name type="scientific">Gordonia crocea</name>
    <dbReference type="NCBI Taxonomy" id="589162"/>
    <lineage>
        <taxon>Bacteria</taxon>
        <taxon>Bacillati</taxon>
        <taxon>Actinomycetota</taxon>
        <taxon>Actinomycetes</taxon>
        <taxon>Mycobacteriales</taxon>
        <taxon>Gordoniaceae</taxon>
        <taxon>Gordonia</taxon>
    </lineage>
</organism>
<proteinExistence type="predicted"/>
<accession>A0A7I9UYW7</accession>
<dbReference type="InterPro" id="IPR016181">
    <property type="entry name" value="Acyl_CoA_acyltransferase"/>
</dbReference>
<protein>
    <submittedName>
        <fullName evidence="6">GCN5-like N-acetyltransferase</fullName>
    </submittedName>
</protein>
<comment type="pathway">
    <text evidence="1">Lipid metabolism.</text>
</comment>
<reference evidence="7" key="1">
    <citation type="submission" date="2019-06" db="EMBL/GenBank/DDBJ databases">
        <title>Gordonia isolated from sludge of a wastewater treatment plant.</title>
        <authorList>
            <person name="Tamura T."/>
            <person name="Aoyama K."/>
            <person name="Kang Y."/>
            <person name="Saito S."/>
            <person name="Akiyama N."/>
            <person name="Yazawa K."/>
            <person name="Gonoi T."/>
            <person name="Mikami Y."/>
        </authorList>
    </citation>
    <scope>NUCLEOTIDE SEQUENCE [LARGE SCALE GENOMIC DNA]</scope>
    <source>
        <strain evidence="7">NBRC 107697</strain>
    </source>
</reference>
<evidence type="ECO:0000313" key="6">
    <source>
        <dbReference type="EMBL" id="GED98368.1"/>
    </source>
</evidence>
<keyword evidence="2" id="KW-0444">Lipid biosynthesis</keyword>
<evidence type="ECO:0000256" key="1">
    <source>
        <dbReference type="ARBA" id="ARBA00005189"/>
    </source>
</evidence>